<organism evidence="1">
    <name type="scientific">viral metagenome</name>
    <dbReference type="NCBI Taxonomy" id="1070528"/>
    <lineage>
        <taxon>unclassified sequences</taxon>
        <taxon>metagenomes</taxon>
        <taxon>organismal metagenomes</taxon>
    </lineage>
</organism>
<evidence type="ECO:0000313" key="1">
    <source>
        <dbReference type="EMBL" id="QHS86817.1"/>
    </source>
</evidence>
<sequence length="386" mass="44629">MSSNIFFTDKNYNNICKQINQSVQFTFGMSINNNKKYQKKILDLMKLVYSHRLQFNIPLGVPEYEQSQILSNKTIRYFMVYFEKNLNTTHPHSEETYLNQPEMNNLYSSDYQTSHTDVIGNHNNFMKIDLGEQPTPITNEYITSNGLNIENEGAQEELAIVDESVNDQKEFNNKDMTVFEKEVGQLFYALKDSANLKVNKYNLVVDTADCWTVGGDNTPFDINVKFGNPPSSTKISNNLYITKQFKNIYSLKINRVVIPSKMLSDYKYAFLYLCIKEYESNVITTGNIKNIFAKMYLNRNTRAEIGEFHTCDGFMHLVNTEGDVKKFKAPLMSLSKLSIYLVDPTGTYLTSVTSNAYTPYNYVQYMFELSTIENYIPHINSFPFNT</sequence>
<protein>
    <submittedName>
        <fullName evidence="1">Uncharacterized protein</fullName>
    </submittedName>
</protein>
<dbReference type="AlphaFoldDB" id="A0A6C0B3L9"/>
<name>A0A6C0B3L9_9ZZZZ</name>
<reference evidence="1" key="1">
    <citation type="journal article" date="2020" name="Nature">
        <title>Giant virus diversity and host interactions through global metagenomics.</title>
        <authorList>
            <person name="Schulz F."/>
            <person name="Roux S."/>
            <person name="Paez-Espino D."/>
            <person name="Jungbluth S."/>
            <person name="Walsh D.A."/>
            <person name="Denef V.J."/>
            <person name="McMahon K.D."/>
            <person name="Konstantinidis K.T."/>
            <person name="Eloe-Fadrosh E.A."/>
            <person name="Kyrpides N.C."/>
            <person name="Woyke T."/>
        </authorList>
    </citation>
    <scope>NUCLEOTIDE SEQUENCE</scope>
    <source>
        <strain evidence="1">GVMAG-M-3300009422-16</strain>
    </source>
</reference>
<accession>A0A6C0B3L9</accession>
<proteinExistence type="predicted"/>
<dbReference type="EMBL" id="MN739062">
    <property type="protein sequence ID" value="QHS86817.1"/>
    <property type="molecule type" value="Genomic_DNA"/>
</dbReference>